<feature type="region of interest" description="Disordered" evidence="1">
    <location>
        <begin position="1"/>
        <end position="20"/>
    </location>
</feature>
<dbReference type="Proteomes" id="UP000323337">
    <property type="component" value="Unassembled WGS sequence"/>
</dbReference>
<evidence type="ECO:0000313" key="3">
    <source>
        <dbReference type="Proteomes" id="UP000323337"/>
    </source>
</evidence>
<evidence type="ECO:0000313" key="2">
    <source>
        <dbReference type="EMBL" id="TYB32833.1"/>
    </source>
</evidence>
<dbReference type="AlphaFoldDB" id="A0A5D0MMJ8"/>
<comment type="caution">
    <text evidence="2">The sequence shown here is derived from an EMBL/GenBank/DDBJ whole genome shotgun (WGS) entry which is preliminary data.</text>
</comment>
<gene>
    <name evidence="2" type="ORF">FXF49_09480</name>
</gene>
<feature type="non-terminal residue" evidence="2">
    <location>
        <position position="1"/>
    </location>
</feature>
<feature type="compositionally biased region" description="Basic residues" evidence="1">
    <location>
        <begin position="1"/>
        <end position="11"/>
    </location>
</feature>
<evidence type="ECO:0000256" key="1">
    <source>
        <dbReference type="SAM" id="MobiDB-lite"/>
    </source>
</evidence>
<dbReference type="EMBL" id="VSIV01000253">
    <property type="protein sequence ID" value="TYB32833.1"/>
    <property type="molecule type" value="Genomic_DNA"/>
</dbReference>
<proteinExistence type="predicted"/>
<protein>
    <submittedName>
        <fullName evidence="2">Radical SAM protein</fullName>
    </submittedName>
</protein>
<reference evidence="2 3" key="1">
    <citation type="submission" date="2019-08" db="EMBL/GenBank/DDBJ databases">
        <title>Genomic characterization of a novel candidate phylum (ARYD3) from a high temperature, high salinity tertiary oil reservoir in north central Oklahoma, USA.</title>
        <authorList>
            <person name="Youssef N.H."/>
            <person name="Yadav A."/>
            <person name="Elshahed M.S."/>
        </authorList>
    </citation>
    <scope>NUCLEOTIDE SEQUENCE [LARGE SCALE GENOMIC DNA]</scope>
    <source>
        <strain evidence="2">ARYD1</strain>
    </source>
</reference>
<name>A0A5D0MMJ8_FLESI</name>
<sequence length="81" mass="9620">KVLRSAVRKHNAVSGHSSPDSLVDDPYIAQWMDEYAERFAELTDPVWEKMINDPNNWWYREGREYQELFSYSRALESSGHR</sequence>
<accession>A0A5D0MMJ8</accession>
<organism evidence="2 3">
    <name type="scientific">Flexistipes sinusarabici</name>
    <dbReference type="NCBI Taxonomy" id="2352"/>
    <lineage>
        <taxon>Bacteria</taxon>
        <taxon>Pseudomonadati</taxon>
        <taxon>Deferribacterota</taxon>
        <taxon>Deferribacteres</taxon>
        <taxon>Deferribacterales</taxon>
        <taxon>Flexistipitaceae</taxon>
        <taxon>Flexistipes</taxon>
    </lineage>
</organism>